<dbReference type="PANTHER" id="PTHR40761:SF1">
    <property type="entry name" value="CONSERVED INTEGRAL MEMBRANE ALANINE VALINE AND LEUCINE RICH PROTEIN-RELATED"/>
    <property type="match status" value="1"/>
</dbReference>
<dbReference type="Proteomes" id="UP000238362">
    <property type="component" value="Unassembled WGS sequence"/>
</dbReference>
<feature type="transmembrane region" description="Helical" evidence="1">
    <location>
        <begin position="224"/>
        <end position="244"/>
    </location>
</feature>
<feature type="transmembrane region" description="Helical" evidence="1">
    <location>
        <begin position="130"/>
        <end position="150"/>
    </location>
</feature>
<keyword evidence="1" id="KW-1133">Transmembrane helix</keyword>
<keyword evidence="1" id="KW-0472">Membrane</keyword>
<dbReference type="OrthoDB" id="3822427at2"/>
<feature type="transmembrane region" description="Helical" evidence="1">
    <location>
        <begin position="59"/>
        <end position="89"/>
    </location>
</feature>
<comment type="caution">
    <text evidence="2">The sequence shown here is derived from an EMBL/GenBank/DDBJ whole genome shotgun (WGS) entry which is preliminary data.</text>
</comment>
<dbReference type="AlphaFoldDB" id="A0A2T0LSC8"/>
<protein>
    <recommendedName>
        <fullName evidence="4">Magnesium transporter NIPA</fullName>
    </recommendedName>
</protein>
<dbReference type="PANTHER" id="PTHR40761">
    <property type="entry name" value="CONSERVED INTEGRAL MEMBRANE ALANINE VALINE AND LEUCINE RICH PROTEIN-RELATED"/>
    <property type="match status" value="1"/>
</dbReference>
<name>A0A2T0LSC8_9PSEU</name>
<evidence type="ECO:0000313" key="3">
    <source>
        <dbReference type="Proteomes" id="UP000238362"/>
    </source>
</evidence>
<reference evidence="2 3" key="1">
    <citation type="submission" date="2018-03" db="EMBL/GenBank/DDBJ databases">
        <title>Genomic Encyclopedia of Type Strains, Phase III (KMG-III): the genomes of soil and plant-associated and newly described type strains.</title>
        <authorList>
            <person name="Whitman W."/>
        </authorList>
    </citation>
    <scope>NUCLEOTIDE SEQUENCE [LARGE SCALE GENOMIC DNA]</scope>
    <source>
        <strain evidence="2 3">CGMCC 4.7125</strain>
    </source>
</reference>
<sequence length="400" mass="42125">MVYALSAVAALILGTGSVIQQRAAAEAPPEHNLSPKLLVWLAQRPLWLAGVGTSLVGNLVLATALGTGSVTVVETVFVVRLVFALSLAALWRRQRIPGRDWIGTAAVCLGIIGFLLSAEPVKGEAGVPDGRWALGGGIIVGLAIALAVVASRLGPARRAVLLGAGAGALYGLQAALTHTAVRILTGSGVLALLVTWNGYAVVAVALLGMLLVQSAYETAPLPASYPAVVTTELLASIAVGIAVLGGQVRTEPPRLVVALAGLAAMIVGISLLTTSRLVTGRLDELVRRQEVGHATRIAARLTRELTKAERARRPGPAARRVTEGVEELGRLCADLRRHRDAELAKLHRVSERERADLLRRDRELAEQERWIDEQAARLRVRADRLTAAPAGPGRPEGDEG</sequence>
<gene>
    <name evidence="2" type="ORF">B0I33_107156</name>
</gene>
<dbReference type="EMBL" id="PVNH01000007">
    <property type="protein sequence ID" value="PRX46579.1"/>
    <property type="molecule type" value="Genomic_DNA"/>
</dbReference>
<organism evidence="2 3">
    <name type="scientific">Prauserella shujinwangii</name>
    <dbReference type="NCBI Taxonomy" id="1453103"/>
    <lineage>
        <taxon>Bacteria</taxon>
        <taxon>Bacillati</taxon>
        <taxon>Actinomycetota</taxon>
        <taxon>Actinomycetes</taxon>
        <taxon>Pseudonocardiales</taxon>
        <taxon>Pseudonocardiaceae</taxon>
        <taxon>Prauserella</taxon>
    </lineage>
</organism>
<evidence type="ECO:0008006" key="4">
    <source>
        <dbReference type="Google" id="ProtNLM"/>
    </source>
</evidence>
<keyword evidence="3" id="KW-1185">Reference proteome</keyword>
<feature type="transmembrane region" description="Helical" evidence="1">
    <location>
        <begin position="101"/>
        <end position="118"/>
    </location>
</feature>
<dbReference type="RefSeq" id="WP_146147520.1">
    <property type="nucleotide sequence ID" value="NZ_PVNH01000007.1"/>
</dbReference>
<feature type="transmembrane region" description="Helical" evidence="1">
    <location>
        <begin position="159"/>
        <end position="176"/>
    </location>
</feature>
<dbReference type="InterPro" id="IPR037185">
    <property type="entry name" value="EmrE-like"/>
</dbReference>
<dbReference type="SUPFAM" id="SSF103481">
    <property type="entry name" value="Multidrug resistance efflux transporter EmrE"/>
    <property type="match status" value="1"/>
</dbReference>
<accession>A0A2T0LSC8</accession>
<evidence type="ECO:0000313" key="2">
    <source>
        <dbReference type="EMBL" id="PRX46579.1"/>
    </source>
</evidence>
<feature type="transmembrane region" description="Helical" evidence="1">
    <location>
        <begin position="256"/>
        <end position="278"/>
    </location>
</feature>
<proteinExistence type="predicted"/>
<dbReference type="NCBIfam" id="NF038012">
    <property type="entry name" value="DMT_1"/>
    <property type="match status" value="1"/>
</dbReference>
<evidence type="ECO:0000256" key="1">
    <source>
        <dbReference type="SAM" id="Phobius"/>
    </source>
</evidence>
<keyword evidence="1" id="KW-0812">Transmembrane</keyword>
<feature type="transmembrane region" description="Helical" evidence="1">
    <location>
        <begin position="188"/>
        <end position="212"/>
    </location>
</feature>